<keyword evidence="5" id="KW-1185">Reference proteome</keyword>
<dbReference type="NCBIfam" id="NF033590">
    <property type="entry name" value="transpos_IS4_3"/>
    <property type="match status" value="1"/>
</dbReference>
<dbReference type="InterPro" id="IPR014737">
    <property type="entry name" value="Transposase_Tn5-like_C"/>
</dbReference>
<dbReference type="InterPro" id="IPR054836">
    <property type="entry name" value="Tn5_transposase"/>
</dbReference>
<dbReference type="Pfam" id="PF02281">
    <property type="entry name" value="Dimer_Tnp_Tn5"/>
    <property type="match status" value="1"/>
</dbReference>
<dbReference type="PANTHER" id="PTHR37319">
    <property type="entry name" value="TRANSPOSASE"/>
    <property type="match status" value="1"/>
</dbReference>
<evidence type="ECO:0000259" key="2">
    <source>
        <dbReference type="Pfam" id="PF02281"/>
    </source>
</evidence>
<dbReference type="OrthoDB" id="282824at2"/>
<dbReference type="Proteomes" id="UP000221734">
    <property type="component" value="Chromosome Kuenenia_stuttgartiensis_MBR1"/>
</dbReference>
<evidence type="ECO:0000313" key="4">
    <source>
        <dbReference type="EMBL" id="SOH04148.1"/>
    </source>
</evidence>
<dbReference type="Gene3D" id="3.90.350.10">
    <property type="entry name" value="Transposase Inhibitor Protein From Tn5, Chain A, domain 1"/>
    <property type="match status" value="1"/>
</dbReference>
<dbReference type="SUPFAM" id="SSF53098">
    <property type="entry name" value="Ribonuclease H-like"/>
    <property type="match status" value="1"/>
</dbReference>
<dbReference type="AlphaFoldDB" id="A0A2C9CEZ1"/>
<dbReference type="GO" id="GO:0006313">
    <property type="term" value="P:DNA transposition"/>
    <property type="evidence" value="ECO:0007669"/>
    <property type="project" value="InterPro"/>
</dbReference>
<dbReference type="Gene3D" id="1.10.246.40">
    <property type="entry name" value="Tn5 transposase, domain 1"/>
    <property type="match status" value="1"/>
</dbReference>
<sequence length="474" mass="54261">MSDWGNEETATADFSDERLNKRMRALLDRLGSKPGASVPAACKGWDETIAAYRFLDNEKVTDQKVLSSHRDATHKRMAGRKVVLCVQGTTEMDFTGRKLKGAGPLSIQERIGFFNHVTLAVTPERLCLGVLDAELWVRDFEDRNKNDKRKQKPIEEKESHRWLEGYRRVCELSEQLPGTMLVSISDRKGDIYECFWESVRMDEGKRAEFIIRGCHDRRLPEKLEDGCYKKLMEEVSGKPILGEVEFKIPKTENRSARRVVQSVKACRVRLKPPYRKGEMMPEVEINVVFVEEINPPGGGEPIAWLLLTSLPIDTFGQACLVVEYYLCRWQIEMYFKVLKSGCKIEERQLETAERIKPCIALYMIVAWRVLFVTMLGRECPDLPCTALLEDDEWKPVYMIAKNEAPPETPPSRVDFTLMVSSLGGYLNRKCDGPPGPKTMWVGLQRMVDFTLAWKAFGPVQPKTRNGKDVYKHKG</sequence>
<dbReference type="Gene3D" id="1.10.740.10">
    <property type="entry name" value="Transferase Inhibitor Protein From Tn5, Chain"/>
    <property type="match status" value="1"/>
</dbReference>
<dbReference type="GO" id="GO:0004803">
    <property type="term" value="F:transposase activity"/>
    <property type="evidence" value="ECO:0007669"/>
    <property type="project" value="InterPro"/>
</dbReference>
<dbReference type="PANTHER" id="PTHR37319:SF1">
    <property type="entry name" value="TRANSPOSASE TN5 DIMERISATION DOMAIN-CONTAINING PROTEIN"/>
    <property type="match status" value="1"/>
</dbReference>
<protein>
    <submittedName>
        <fullName evidence="4">Transposase</fullName>
    </submittedName>
</protein>
<reference evidence="5" key="1">
    <citation type="submission" date="2017-10" db="EMBL/GenBank/DDBJ databases">
        <authorList>
            <person name="Frank J."/>
        </authorList>
    </citation>
    <scope>NUCLEOTIDE SEQUENCE [LARGE SCALE GENOMIC DNA]</scope>
</reference>
<feature type="domain" description="Transposase Tn5-like N-terminal" evidence="3">
    <location>
        <begin position="1"/>
        <end position="60"/>
    </location>
</feature>
<feature type="domain" description="Transposase IS4-like" evidence="1">
    <location>
        <begin position="254"/>
        <end position="356"/>
    </location>
</feature>
<evidence type="ECO:0000259" key="1">
    <source>
        <dbReference type="Pfam" id="PF01609"/>
    </source>
</evidence>
<gene>
    <name evidence="4" type="ORF">KSMBR1_1649</name>
</gene>
<proteinExistence type="predicted"/>
<dbReference type="Pfam" id="PF01609">
    <property type="entry name" value="DDE_Tnp_1"/>
    <property type="match status" value="1"/>
</dbReference>
<dbReference type="InterPro" id="IPR038215">
    <property type="entry name" value="TN5-like_N_sf"/>
</dbReference>
<dbReference type="InterPro" id="IPR003201">
    <property type="entry name" value="Transposase_Tn5"/>
</dbReference>
<accession>A0A2C9CEZ1</accession>
<organism evidence="4 5">
    <name type="scientific">Kuenenia stuttgartiensis</name>
    <dbReference type="NCBI Taxonomy" id="174633"/>
    <lineage>
        <taxon>Bacteria</taxon>
        <taxon>Pseudomonadati</taxon>
        <taxon>Planctomycetota</taxon>
        <taxon>Candidatus Brocadiia</taxon>
        <taxon>Candidatus Brocadiales</taxon>
        <taxon>Candidatus Brocadiaceae</taxon>
        <taxon>Candidatus Kuenenia</taxon>
    </lineage>
</organism>
<name>A0A2C9CEZ1_KUEST</name>
<feature type="domain" description="Transposase Tn5 dimerisation" evidence="2">
    <location>
        <begin position="364"/>
        <end position="449"/>
    </location>
</feature>
<dbReference type="RefSeq" id="WP_099324880.1">
    <property type="nucleotide sequence ID" value="NZ_LT934425.1"/>
</dbReference>
<evidence type="ECO:0000313" key="5">
    <source>
        <dbReference type="Proteomes" id="UP000221734"/>
    </source>
</evidence>
<dbReference type="InterPro" id="IPR014735">
    <property type="entry name" value="Transposase_Tn5-like_N"/>
</dbReference>
<dbReference type="InterPro" id="IPR047768">
    <property type="entry name" value="Tn5p-like"/>
</dbReference>
<dbReference type="EMBL" id="LT934425">
    <property type="protein sequence ID" value="SOH04148.1"/>
    <property type="molecule type" value="Genomic_DNA"/>
</dbReference>
<dbReference type="Pfam" id="PF14706">
    <property type="entry name" value="Tnp_DNA_bind"/>
    <property type="match status" value="1"/>
</dbReference>
<dbReference type="InterPro" id="IPR012337">
    <property type="entry name" value="RNaseH-like_sf"/>
</dbReference>
<dbReference type="KEGG" id="kst:KSMBR1_1649"/>
<dbReference type="InterPro" id="IPR002559">
    <property type="entry name" value="Transposase_11"/>
</dbReference>
<evidence type="ECO:0000259" key="3">
    <source>
        <dbReference type="Pfam" id="PF14706"/>
    </source>
</evidence>
<dbReference type="GO" id="GO:0003677">
    <property type="term" value="F:DNA binding"/>
    <property type="evidence" value="ECO:0007669"/>
    <property type="project" value="InterPro"/>
</dbReference>